<dbReference type="InterPro" id="IPR027417">
    <property type="entry name" value="P-loop_NTPase"/>
</dbReference>
<dbReference type="WBParaSite" id="ACRNAN_scaffold4653.g24865.t1">
    <property type="protein sequence ID" value="ACRNAN_scaffold4653.g24865.t1"/>
    <property type="gene ID" value="ACRNAN_scaffold4653.g24865"/>
</dbReference>
<dbReference type="GO" id="GO:0003724">
    <property type="term" value="F:RNA helicase activity"/>
    <property type="evidence" value="ECO:0007669"/>
    <property type="project" value="UniProtKB-EC"/>
</dbReference>
<evidence type="ECO:0000256" key="8">
    <source>
        <dbReference type="ARBA" id="ARBA00044533"/>
    </source>
</evidence>
<keyword evidence="3" id="KW-0378">Hydrolase</keyword>
<dbReference type="GO" id="GO:0005524">
    <property type="term" value="F:ATP binding"/>
    <property type="evidence" value="ECO:0007669"/>
    <property type="project" value="UniProtKB-KW"/>
</dbReference>
<dbReference type="EC" id="3.6.4.13" evidence="1"/>
<keyword evidence="11" id="KW-0175">Coiled coil</keyword>
<evidence type="ECO:0000256" key="5">
    <source>
        <dbReference type="ARBA" id="ARBA00022840"/>
    </source>
</evidence>
<evidence type="ECO:0000259" key="12">
    <source>
        <dbReference type="PROSITE" id="PS51192"/>
    </source>
</evidence>
<evidence type="ECO:0000313" key="15">
    <source>
        <dbReference type="Proteomes" id="UP000887540"/>
    </source>
</evidence>
<comment type="catalytic activity">
    <reaction evidence="9">
        <text>ATP + H2O = ADP + phosphate + H(+)</text>
        <dbReference type="Rhea" id="RHEA:13065"/>
        <dbReference type="ChEBI" id="CHEBI:15377"/>
        <dbReference type="ChEBI" id="CHEBI:15378"/>
        <dbReference type="ChEBI" id="CHEBI:30616"/>
        <dbReference type="ChEBI" id="CHEBI:43474"/>
        <dbReference type="ChEBI" id="CHEBI:456216"/>
        <dbReference type="EC" id="3.6.4.13"/>
    </reaction>
</comment>
<dbReference type="PROSITE" id="PS51195">
    <property type="entry name" value="Q_MOTIF"/>
    <property type="match status" value="1"/>
</dbReference>
<proteinExistence type="inferred from homology"/>
<evidence type="ECO:0000256" key="3">
    <source>
        <dbReference type="ARBA" id="ARBA00022801"/>
    </source>
</evidence>
<dbReference type="AlphaFoldDB" id="A0A914DYM6"/>
<dbReference type="Gene3D" id="3.40.50.300">
    <property type="entry name" value="P-loop containing nucleotide triphosphate hydrolases"/>
    <property type="match status" value="2"/>
</dbReference>
<reference evidence="16" key="1">
    <citation type="submission" date="2022-11" db="UniProtKB">
        <authorList>
            <consortium name="WormBaseParasite"/>
        </authorList>
    </citation>
    <scope>IDENTIFICATION</scope>
</reference>
<keyword evidence="4" id="KW-0347">Helicase</keyword>
<organism evidence="15 16">
    <name type="scientific">Acrobeloides nanus</name>
    <dbReference type="NCBI Taxonomy" id="290746"/>
    <lineage>
        <taxon>Eukaryota</taxon>
        <taxon>Metazoa</taxon>
        <taxon>Ecdysozoa</taxon>
        <taxon>Nematoda</taxon>
        <taxon>Chromadorea</taxon>
        <taxon>Rhabditida</taxon>
        <taxon>Tylenchina</taxon>
        <taxon>Cephalobomorpha</taxon>
        <taxon>Cephaloboidea</taxon>
        <taxon>Cephalobidae</taxon>
        <taxon>Acrobeloides</taxon>
    </lineage>
</organism>
<dbReference type="CDD" id="cd17957">
    <property type="entry name" value="DEADc_DDX52"/>
    <property type="match status" value="1"/>
</dbReference>
<evidence type="ECO:0000256" key="9">
    <source>
        <dbReference type="ARBA" id="ARBA00047984"/>
    </source>
</evidence>
<dbReference type="InterPro" id="IPR001650">
    <property type="entry name" value="Helicase_C-like"/>
</dbReference>
<feature type="coiled-coil region" evidence="11">
    <location>
        <begin position="65"/>
        <end position="99"/>
    </location>
</feature>
<dbReference type="PROSITE" id="PS51192">
    <property type="entry name" value="HELICASE_ATP_BIND_1"/>
    <property type="match status" value="1"/>
</dbReference>
<accession>A0A914DYM6</accession>
<dbReference type="GO" id="GO:0030490">
    <property type="term" value="P:maturation of SSU-rRNA"/>
    <property type="evidence" value="ECO:0007669"/>
    <property type="project" value="InterPro"/>
</dbReference>
<evidence type="ECO:0000256" key="10">
    <source>
        <dbReference type="PROSITE-ProRule" id="PRU00552"/>
    </source>
</evidence>
<dbReference type="SUPFAM" id="SSF52540">
    <property type="entry name" value="P-loop containing nucleoside triphosphate hydrolases"/>
    <property type="match status" value="1"/>
</dbReference>
<evidence type="ECO:0000256" key="2">
    <source>
        <dbReference type="ARBA" id="ARBA00022741"/>
    </source>
</evidence>
<evidence type="ECO:0000259" key="14">
    <source>
        <dbReference type="PROSITE" id="PS51195"/>
    </source>
</evidence>
<keyword evidence="2" id="KW-0547">Nucleotide-binding</keyword>
<evidence type="ECO:0000256" key="7">
    <source>
        <dbReference type="ARBA" id="ARBA00024355"/>
    </source>
</evidence>
<feature type="domain" description="Helicase ATP-binding" evidence="12">
    <location>
        <begin position="151"/>
        <end position="327"/>
    </location>
</feature>
<evidence type="ECO:0000256" key="1">
    <source>
        <dbReference type="ARBA" id="ARBA00012552"/>
    </source>
</evidence>
<dbReference type="Pfam" id="PF00271">
    <property type="entry name" value="Helicase_C"/>
    <property type="match status" value="1"/>
</dbReference>
<dbReference type="Pfam" id="PF00270">
    <property type="entry name" value="DEAD"/>
    <property type="match status" value="1"/>
</dbReference>
<dbReference type="InterPro" id="IPR011545">
    <property type="entry name" value="DEAD/DEAH_box_helicase_dom"/>
</dbReference>
<sequence length="578" mass="66369">MDSKNYNWSYKDLLFGVKRTSTKPNLIKLEQDPNNVRLRVLPTETPLKKRKILAEKIDNEDVTILSGSNLTLNNAKKKKQQQENQKDEEVLEKAQYEKIQHLKKLNRIYTWGEDIPNPFIDFSELKLPEVLIKNLTTFQIKEPTPIQMQSIPILLAKRDLLACAPTGSGKTLAFILPVVLNYLKLKKSFQRRLFAIVLEPTRVLARQTYMNFVKTCHNLPITCAFLDDNRFPEKANIIISSPKRLIFSWNQPDFDKTRLKSLRWLIVDESDRLFDHSDSSGQNFKDQLDAIIHECNGKFLKLAFFSATFSYELEDWCKNKLNDLATICIGSRNSANSSVIQQLIFTGDEHGKITALRTLVDSKLDPPALIFTGTKERAGQLFAELSSLFKNRPIQLMSSDLTDRERDTLIEQFRSGQIWILICTEMLGRGVDFSGVNMVVNFDLPTSVVEYIHRVGRTGRAGRKGFAITYFTEQDMNIVRPIATVIHQAGFEVPEYTLTLNKVSKKSKKKMKKFAPKRSTFGSVLKWEKIKKVKVKKHELKPSVLKRKVVEKSDEKCANNLVKKKKRIKNAKKAINEA</sequence>
<dbReference type="SMART" id="SM00487">
    <property type="entry name" value="DEXDc"/>
    <property type="match status" value="1"/>
</dbReference>
<dbReference type="Proteomes" id="UP000887540">
    <property type="component" value="Unplaced"/>
</dbReference>
<evidence type="ECO:0000313" key="16">
    <source>
        <dbReference type="WBParaSite" id="ACRNAN_scaffold4653.g24865.t1"/>
    </source>
</evidence>
<dbReference type="InterPro" id="IPR014001">
    <property type="entry name" value="Helicase_ATP-bd"/>
</dbReference>
<feature type="domain" description="DEAD-box RNA helicase Q" evidence="14">
    <location>
        <begin position="120"/>
        <end position="148"/>
    </location>
</feature>
<dbReference type="InterPro" id="IPR014014">
    <property type="entry name" value="RNA_helicase_DEAD_Q_motif"/>
</dbReference>
<evidence type="ECO:0000256" key="4">
    <source>
        <dbReference type="ARBA" id="ARBA00022806"/>
    </source>
</evidence>
<evidence type="ECO:0000259" key="13">
    <source>
        <dbReference type="PROSITE" id="PS51194"/>
    </source>
</evidence>
<comment type="similarity">
    <text evidence="7">Belongs to the DEAD box helicase family. DDX52/ROK1 subfamily.</text>
</comment>
<dbReference type="GO" id="GO:0016787">
    <property type="term" value="F:hydrolase activity"/>
    <property type="evidence" value="ECO:0007669"/>
    <property type="project" value="UniProtKB-KW"/>
</dbReference>
<name>A0A914DYM6_9BILA</name>
<keyword evidence="5" id="KW-0067">ATP-binding</keyword>
<evidence type="ECO:0000256" key="6">
    <source>
        <dbReference type="ARBA" id="ARBA00022884"/>
    </source>
</evidence>
<feature type="short sequence motif" description="Q motif" evidence="10">
    <location>
        <begin position="120"/>
        <end position="148"/>
    </location>
</feature>
<dbReference type="CDD" id="cd18787">
    <property type="entry name" value="SF2_C_DEAD"/>
    <property type="match status" value="1"/>
</dbReference>
<dbReference type="PANTHER" id="PTHR47959:SF15">
    <property type="entry name" value="RNA HELICASE"/>
    <property type="match status" value="1"/>
</dbReference>
<feature type="domain" description="Helicase C-terminal" evidence="13">
    <location>
        <begin position="352"/>
        <end position="501"/>
    </location>
</feature>
<dbReference type="InterPro" id="IPR044764">
    <property type="entry name" value="DDX52/Rok1_DEADc"/>
</dbReference>
<dbReference type="PANTHER" id="PTHR47959">
    <property type="entry name" value="ATP-DEPENDENT RNA HELICASE RHLE-RELATED"/>
    <property type="match status" value="1"/>
</dbReference>
<dbReference type="PROSITE" id="PS51194">
    <property type="entry name" value="HELICASE_CTER"/>
    <property type="match status" value="1"/>
</dbReference>
<keyword evidence="15" id="KW-1185">Reference proteome</keyword>
<dbReference type="GO" id="GO:0003723">
    <property type="term" value="F:RNA binding"/>
    <property type="evidence" value="ECO:0007669"/>
    <property type="project" value="UniProtKB-KW"/>
</dbReference>
<protein>
    <recommendedName>
        <fullName evidence="8">Probable ATP-dependent RNA helicase DDX52</fullName>
        <ecNumber evidence="1">3.6.4.13</ecNumber>
    </recommendedName>
</protein>
<dbReference type="InterPro" id="IPR050079">
    <property type="entry name" value="DEAD_box_RNA_helicase"/>
</dbReference>
<dbReference type="GO" id="GO:0005829">
    <property type="term" value="C:cytosol"/>
    <property type="evidence" value="ECO:0007669"/>
    <property type="project" value="TreeGrafter"/>
</dbReference>
<evidence type="ECO:0000256" key="11">
    <source>
        <dbReference type="SAM" id="Coils"/>
    </source>
</evidence>
<dbReference type="SMART" id="SM00490">
    <property type="entry name" value="HELICc"/>
    <property type="match status" value="1"/>
</dbReference>
<keyword evidence="6" id="KW-0694">RNA-binding</keyword>